<comment type="function">
    <text evidence="5">Involved in the assembly of lipopolysaccharide (LPS).</text>
</comment>
<keyword evidence="4 5" id="KW-0472">Membrane</keyword>
<comment type="similarity">
    <text evidence="5">Belongs to the LapA family.</text>
</comment>
<dbReference type="EMBL" id="CP114280">
    <property type="protein sequence ID" value="WFN56437.1"/>
    <property type="molecule type" value="Genomic_DNA"/>
</dbReference>
<feature type="domain" description="Lipopolysaccharide assembly protein A" evidence="6">
    <location>
        <begin position="24"/>
        <end position="85"/>
    </location>
</feature>
<evidence type="ECO:0000256" key="5">
    <source>
        <dbReference type="HAMAP-Rule" id="MF_01948"/>
    </source>
</evidence>
<keyword evidence="1 5" id="KW-1003">Cell membrane</keyword>
<evidence type="ECO:0000256" key="3">
    <source>
        <dbReference type="ARBA" id="ARBA00022989"/>
    </source>
</evidence>
<feature type="coiled-coil region" evidence="5">
    <location>
        <begin position="64"/>
        <end position="91"/>
    </location>
</feature>
<evidence type="ECO:0000259" key="6">
    <source>
        <dbReference type="Pfam" id="PF06305"/>
    </source>
</evidence>
<organism evidence="7 8">
    <name type="scientific">Dickeya lacustris</name>
    <dbReference type="NCBI Taxonomy" id="2259638"/>
    <lineage>
        <taxon>Bacteria</taxon>
        <taxon>Pseudomonadati</taxon>
        <taxon>Pseudomonadota</taxon>
        <taxon>Gammaproteobacteria</taxon>
        <taxon>Enterobacterales</taxon>
        <taxon>Pectobacteriaceae</taxon>
        <taxon>Dickeya</taxon>
    </lineage>
</organism>
<keyword evidence="2 5" id="KW-0812">Transmembrane</keyword>
<proteinExistence type="inferred from homology"/>
<protein>
    <recommendedName>
        <fullName evidence="5">Lipopolysaccharide assembly protein A</fullName>
    </recommendedName>
</protein>
<evidence type="ECO:0000256" key="1">
    <source>
        <dbReference type="ARBA" id="ARBA00022475"/>
    </source>
</evidence>
<gene>
    <name evidence="5" type="primary">lapA</name>
    <name evidence="7" type="ORF">O1Q98_03820</name>
</gene>
<keyword evidence="5" id="KW-0175">Coiled coil</keyword>
<keyword evidence="5" id="KW-0997">Cell inner membrane</keyword>
<accession>A0ABY8G930</accession>
<feature type="transmembrane region" description="Helical" evidence="5">
    <location>
        <begin position="45"/>
        <end position="67"/>
    </location>
</feature>
<dbReference type="InterPro" id="IPR010445">
    <property type="entry name" value="LapA_dom"/>
</dbReference>
<dbReference type="InterPro" id="IPR032906">
    <property type="entry name" value="LapA"/>
</dbReference>
<keyword evidence="8" id="KW-1185">Reference proteome</keyword>
<evidence type="ECO:0000313" key="8">
    <source>
        <dbReference type="Proteomes" id="UP001219630"/>
    </source>
</evidence>
<dbReference type="Pfam" id="PF06305">
    <property type="entry name" value="LapA_dom"/>
    <property type="match status" value="1"/>
</dbReference>
<sequence>MKYMLIFFLVLAIFIVSITLGAHNDQGVVFNYLLAQGEYRLSTLLATLFAVGFALGWVICGMFYLRLRIALGREQRKIKRLEQQLSAASATSQNDSATH</sequence>
<evidence type="ECO:0000256" key="2">
    <source>
        <dbReference type="ARBA" id="ARBA00022692"/>
    </source>
</evidence>
<name>A0ABY8G930_9GAMM</name>
<comment type="subcellular location">
    <subcellularLocation>
        <location evidence="5">Cell inner membrane</location>
        <topology evidence="5">Single-pass membrane protein</topology>
    </subcellularLocation>
</comment>
<keyword evidence="3 5" id="KW-1133">Transmembrane helix</keyword>
<dbReference type="Proteomes" id="UP001219630">
    <property type="component" value="Chromosome"/>
</dbReference>
<dbReference type="RefSeq" id="WP_125259120.1">
    <property type="nucleotide sequence ID" value="NZ_CP114280.1"/>
</dbReference>
<comment type="caution">
    <text evidence="5">Lacks conserved residue(s) required for the propagation of feature annotation.</text>
</comment>
<evidence type="ECO:0000313" key="7">
    <source>
        <dbReference type="EMBL" id="WFN56437.1"/>
    </source>
</evidence>
<dbReference type="HAMAP" id="MF_01948">
    <property type="entry name" value="LPS_assembly_LapA"/>
    <property type="match status" value="1"/>
</dbReference>
<evidence type="ECO:0000256" key="4">
    <source>
        <dbReference type="ARBA" id="ARBA00023136"/>
    </source>
</evidence>
<reference evidence="7 8" key="1">
    <citation type="submission" date="2022-12" db="EMBL/GenBank/DDBJ databases">
        <title>Complete genome sequencing of Dickeya lacustris type strain LMG30899.</title>
        <authorList>
            <person name="Dobhal S."/>
            <person name="Arizala D."/>
            <person name="Arif M."/>
        </authorList>
    </citation>
    <scope>NUCLEOTIDE SEQUENCE [LARGE SCALE GENOMIC DNA]</scope>
    <source>
        <strain evidence="7 8">LMG30899</strain>
    </source>
</reference>